<dbReference type="GO" id="GO:0032259">
    <property type="term" value="P:methylation"/>
    <property type="evidence" value="ECO:0007669"/>
    <property type="project" value="UniProtKB-KW"/>
</dbReference>
<sequence>MLDRILRFLASYPILTCFLRTLLDDGKFEGLYGFAPLCKFLINNKDGVSLRDVFLLNQDKVLMESWHHPFNHAYGMTALEYLGTEPIFNKIFNNGMSCNSSIAMNKILDIYKGFQGLNSIVDVGG</sequence>
<evidence type="ECO:0000259" key="4">
    <source>
        <dbReference type="Pfam" id="PF00891"/>
    </source>
</evidence>
<dbReference type="AlphaFoldDB" id="A0AAD9TKW0"/>
<organism evidence="5 6">
    <name type="scientific">Dipteronia dyeriana</name>
    <dbReference type="NCBI Taxonomy" id="168575"/>
    <lineage>
        <taxon>Eukaryota</taxon>
        <taxon>Viridiplantae</taxon>
        <taxon>Streptophyta</taxon>
        <taxon>Embryophyta</taxon>
        <taxon>Tracheophyta</taxon>
        <taxon>Spermatophyta</taxon>
        <taxon>Magnoliopsida</taxon>
        <taxon>eudicotyledons</taxon>
        <taxon>Gunneridae</taxon>
        <taxon>Pentapetalae</taxon>
        <taxon>rosids</taxon>
        <taxon>malvids</taxon>
        <taxon>Sapindales</taxon>
        <taxon>Sapindaceae</taxon>
        <taxon>Hippocastanoideae</taxon>
        <taxon>Acereae</taxon>
        <taxon>Dipteronia</taxon>
    </lineage>
</organism>
<dbReference type="PANTHER" id="PTHR11746">
    <property type="entry name" value="O-METHYLTRANSFERASE"/>
    <property type="match status" value="1"/>
</dbReference>
<dbReference type="SUPFAM" id="SSF46785">
    <property type="entry name" value="Winged helix' DNA-binding domain"/>
    <property type="match status" value="1"/>
</dbReference>
<name>A0AAD9TKW0_9ROSI</name>
<dbReference type="Gene3D" id="1.10.10.10">
    <property type="entry name" value="Winged helix-like DNA-binding domain superfamily/Winged helix DNA-binding domain"/>
    <property type="match status" value="1"/>
</dbReference>
<keyword evidence="2" id="KW-0808">Transferase</keyword>
<gene>
    <name evidence="5" type="ORF">Ddye_032167</name>
</gene>
<keyword evidence="3" id="KW-0949">S-adenosyl-L-methionine</keyword>
<evidence type="ECO:0000256" key="2">
    <source>
        <dbReference type="ARBA" id="ARBA00022679"/>
    </source>
</evidence>
<dbReference type="PROSITE" id="PS51683">
    <property type="entry name" value="SAM_OMT_II"/>
    <property type="match status" value="1"/>
</dbReference>
<keyword evidence="6" id="KW-1185">Reference proteome</keyword>
<accession>A0AAD9TKW0</accession>
<dbReference type="Pfam" id="PF00891">
    <property type="entry name" value="Methyltransf_2"/>
    <property type="match status" value="1"/>
</dbReference>
<dbReference type="InterPro" id="IPR016461">
    <property type="entry name" value="COMT-like"/>
</dbReference>
<feature type="domain" description="O-methyltransferase C-terminal" evidence="4">
    <location>
        <begin position="59"/>
        <end position="125"/>
    </location>
</feature>
<keyword evidence="1" id="KW-0489">Methyltransferase</keyword>
<protein>
    <recommendedName>
        <fullName evidence="4">O-methyltransferase C-terminal domain-containing protein</fullName>
    </recommendedName>
</protein>
<dbReference type="InterPro" id="IPR036390">
    <property type="entry name" value="WH_DNA-bd_sf"/>
</dbReference>
<comment type="caution">
    <text evidence="5">The sequence shown here is derived from an EMBL/GenBank/DDBJ whole genome shotgun (WGS) entry which is preliminary data.</text>
</comment>
<evidence type="ECO:0000313" key="6">
    <source>
        <dbReference type="Proteomes" id="UP001280121"/>
    </source>
</evidence>
<reference evidence="5" key="1">
    <citation type="journal article" date="2023" name="Plant J.">
        <title>Genome sequences and population genomics provide insights into the demographic history, inbreeding, and mutation load of two 'living fossil' tree species of Dipteronia.</title>
        <authorList>
            <person name="Feng Y."/>
            <person name="Comes H.P."/>
            <person name="Chen J."/>
            <person name="Zhu S."/>
            <person name="Lu R."/>
            <person name="Zhang X."/>
            <person name="Li P."/>
            <person name="Qiu J."/>
            <person name="Olsen K.M."/>
            <person name="Qiu Y."/>
        </authorList>
    </citation>
    <scope>NUCLEOTIDE SEQUENCE</scope>
    <source>
        <strain evidence="5">KIB01</strain>
    </source>
</reference>
<dbReference type="SUPFAM" id="SSF53335">
    <property type="entry name" value="S-adenosyl-L-methionine-dependent methyltransferases"/>
    <property type="match status" value="1"/>
</dbReference>
<evidence type="ECO:0000256" key="1">
    <source>
        <dbReference type="ARBA" id="ARBA00022603"/>
    </source>
</evidence>
<dbReference type="GO" id="GO:0008171">
    <property type="term" value="F:O-methyltransferase activity"/>
    <property type="evidence" value="ECO:0007669"/>
    <property type="project" value="InterPro"/>
</dbReference>
<proteinExistence type="predicted"/>
<dbReference type="InterPro" id="IPR029063">
    <property type="entry name" value="SAM-dependent_MTases_sf"/>
</dbReference>
<dbReference type="Gene3D" id="3.40.50.150">
    <property type="entry name" value="Vaccinia Virus protein VP39"/>
    <property type="match status" value="1"/>
</dbReference>
<dbReference type="EMBL" id="JANJYI010000009">
    <property type="protein sequence ID" value="KAK2637375.1"/>
    <property type="molecule type" value="Genomic_DNA"/>
</dbReference>
<dbReference type="Proteomes" id="UP001280121">
    <property type="component" value="Unassembled WGS sequence"/>
</dbReference>
<dbReference type="InterPro" id="IPR001077">
    <property type="entry name" value="COMT_C"/>
</dbReference>
<evidence type="ECO:0000256" key="3">
    <source>
        <dbReference type="ARBA" id="ARBA00022691"/>
    </source>
</evidence>
<dbReference type="InterPro" id="IPR036388">
    <property type="entry name" value="WH-like_DNA-bd_sf"/>
</dbReference>
<evidence type="ECO:0000313" key="5">
    <source>
        <dbReference type="EMBL" id="KAK2637375.1"/>
    </source>
</evidence>